<comment type="subcellular location">
    <subcellularLocation>
        <location evidence="1">Preautophagosomal structure membrane</location>
        <topology evidence="1">Peripheral membrane protein</topology>
    </subcellularLocation>
</comment>
<accession>A0A6A6R197</accession>
<feature type="binding site" evidence="7">
    <location>
        <position position="303"/>
    </location>
    <ligand>
        <name>ATP</name>
        <dbReference type="ChEBI" id="CHEBI:30616"/>
    </ligand>
</feature>
<dbReference type="GO" id="GO:0034045">
    <property type="term" value="C:phagophore assembly site membrane"/>
    <property type="evidence" value="ECO:0007669"/>
    <property type="project" value="UniProtKB-SubCell"/>
</dbReference>
<dbReference type="OrthoDB" id="504170at2759"/>
<evidence type="ECO:0000256" key="6">
    <source>
        <dbReference type="ARBA" id="ARBA00030237"/>
    </source>
</evidence>
<dbReference type="PANTHER" id="PTHR24348">
    <property type="entry name" value="SERINE/THREONINE-PROTEIN KINASE UNC-51-RELATED"/>
    <property type="match status" value="1"/>
</dbReference>
<comment type="similarity">
    <text evidence="2">Belongs to the protein kinase superfamily. CAMK Ser/Thr protein kinase family. CHEK2 subfamily.</text>
</comment>
<dbReference type="Gene3D" id="2.60.200.20">
    <property type="match status" value="2"/>
</dbReference>
<dbReference type="EMBL" id="MU004185">
    <property type="protein sequence ID" value="KAF2498471.1"/>
    <property type="molecule type" value="Genomic_DNA"/>
</dbReference>
<feature type="compositionally biased region" description="Low complexity" evidence="8">
    <location>
        <begin position="655"/>
        <end position="664"/>
    </location>
</feature>
<dbReference type="FunFam" id="1.10.510.10:FF:000571">
    <property type="entry name" value="Maternal embryonic leucine zipper kinase"/>
    <property type="match status" value="1"/>
</dbReference>
<dbReference type="InterPro" id="IPR011009">
    <property type="entry name" value="Kinase-like_dom_sf"/>
</dbReference>
<dbReference type="InterPro" id="IPR017441">
    <property type="entry name" value="Protein_kinase_ATP_BS"/>
</dbReference>
<keyword evidence="3 7" id="KW-0547">Nucleotide-binding</keyword>
<feature type="domain" description="Protein kinase" evidence="10">
    <location>
        <begin position="265"/>
        <end position="548"/>
    </location>
</feature>
<feature type="region of interest" description="Disordered" evidence="8">
    <location>
        <begin position="1"/>
        <end position="25"/>
    </location>
</feature>
<dbReference type="GO" id="GO:0010506">
    <property type="term" value="P:regulation of autophagy"/>
    <property type="evidence" value="ECO:0007669"/>
    <property type="project" value="InterPro"/>
</dbReference>
<evidence type="ECO:0000256" key="2">
    <source>
        <dbReference type="ARBA" id="ARBA00005575"/>
    </source>
</evidence>
<keyword evidence="4 7" id="KW-0067">ATP-binding</keyword>
<feature type="domain" description="FHA" evidence="9">
    <location>
        <begin position="113"/>
        <end position="166"/>
    </location>
</feature>
<keyword evidence="11" id="KW-0418">Kinase</keyword>
<dbReference type="PROSITE" id="PS00107">
    <property type="entry name" value="PROTEIN_KINASE_ATP"/>
    <property type="match status" value="1"/>
</dbReference>
<keyword evidence="5" id="KW-0072">Autophagy</keyword>
<dbReference type="InterPro" id="IPR008271">
    <property type="entry name" value="Ser/Thr_kinase_AS"/>
</dbReference>
<dbReference type="Gene3D" id="1.10.510.10">
    <property type="entry name" value="Transferase(Phosphotransferase) domain 1"/>
    <property type="match status" value="1"/>
</dbReference>
<dbReference type="SUPFAM" id="SSF56112">
    <property type="entry name" value="Protein kinase-like (PK-like)"/>
    <property type="match status" value="1"/>
</dbReference>
<evidence type="ECO:0000256" key="7">
    <source>
        <dbReference type="PROSITE-ProRule" id="PRU10141"/>
    </source>
</evidence>
<dbReference type="Pfam" id="PF00069">
    <property type="entry name" value="Pkinase"/>
    <property type="match status" value="1"/>
</dbReference>
<reference evidence="11" key="1">
    <citation type="journal article" date="2020" name="Stud. Mycol.">
        <title>101 Dothideomycetes genomes: a test case for predicting lifestyles and emergence of pathogens.</title>
        <authorList>
            <person name="Haridas S."/>
            <person name="Albert R."/>
            <person name="Binder M."/>
            <person name="Bloem J."/>
            <person name="Labutti K."/>
            <person name="Salamov A."/>
            <person name="Andreopoulos B."/>
            <person name="Baker S."/>
            <person name="Barry K."/>
            <person name="Bills G."/>
            <person name="Bluhm B."/>
            <person name="Cannon C."/>
            <person name="Castanera R."/>
            <person name="Culley D."/>
            <person name="Daum C."/>
            <person name="Ezra D."/>
            <person name="Gonzalez J."/>
            <person name="Henrissat B."/>
            <person name="Kuo A."/>
            <person name="Liang C."/>
            <person name="Lipzen A."/>
            <person name="Lutzoni F."/>
            <person name="Magnuson J."/>
            <person name="Mondo S."/>
            <person name="Nolan M."/>
            <person name="Ohm R."/>
            <person name="Pangilinan J."/>
            <person name="Park H.-J."/>
            <person name="Ramirez L."/>
            <person name="Alfaro M."/>
            <person name="Sun H."/>
            <person name="Tritt A."/>
            <person name="Yoshinaga Y."/>
            <person name="Zwiers L.-H."/>
            <person name="Turgeon B."/>
            <person name="Goodwin S."/>
            <person name="Spatafora J."/>
            <person name="Crous P."/>
            <person name="Grigoriev I."/>
        </authorList>
    </citation>
    <scope>NUCLEOTIDE SEQUENCE</scope>
    <source>
        <strain evidence="11">CBS 269.34</strain>
    </source>
</reference>
<evidence type="ECO:0000313" key="11">
    <source>
        <dbReference type="EMBL" id="KAF2498471.1"/>
    </source>
</evidence>
<feature type="compositionally biased region" description="Acidic residues" evidence="8">
    <location>
        <begin position="632"/>
        <end position="642"/>
    </location>
</feature>
<feature type="region of interest" description="Disordered" evidence="8">
    <location>
        <begin position="735"/>
        <end position="776"/>
    </location>
</feature>
<evidence type="ECO:0000313" key="12">
    <source>
        <dbReference type="Proteomes" id="UP000799750"/>
    </source>
</evidence>
<dbReference type="FunFam" id="3.30.200.20:FF:000470">
    <property type="entry name" value="Serine/threonine-protein kinase RAD53"/>
    <property type="match status" value="1"/>
</dbReference>
<dbReference type="PROSITE" id="PS50006">
    <property type="entry name" value="FHA_DOMAIN"/>
    <property type="match status" value="1"/>
</dbReference>
<dbReference type="GO" id="GO:0006914">
    <property type="term" value="P:autophagy"/>
    <property type="evidence" value="ECO:0007669"/>
    <property type="project" value="UniProtKB-KW"/>
</dbReference>
<feature type="compositionally biased region" description="Low complexity" evidence="8">
    <location>
        <begin position="763"/>
        <end position="774"/>
    </location>
</feature>
<name>A0A6A6R197_9PEZI</name>
<feature type="compositionally biased region" description="Low complexity" evidence="8">
    <location>
        <begin position="1"/>
        <end position="14"/>
    </location>
</feature>
<dbReference type="SUPFAM" id="SSF49879">
    <property type="entry name" value="SMAD/FHA domain"/>
    <property type="match status" value="2"/>
</dbReference>
<feature type="region of interest" description="Disordered" evidence="8">
    <location>
        <begin position="689"/>
        <end position="722"/>
    </location>
</feature>
<evidence type="ECO:0000256" key="5">
    <source>
        <dbReference type="ARBA" id="ARBA00023006"/>
    </source>
</evidence>
<feature type="compositionally biased region" description="Polar residues" evidence="8">
    <location>
        <begin position="735"/>
        <end position="750"/>
    </location>
</feature>
<protein>
    <recommendedName>
        <fullName evidence="6">Autophagy-related protein 1</fullName>
    </recommendedName>
</protein>
<evidence type="ECO:0000256" key="8">
    <source>
        <dbReference type="SAM" id="MobiDB-lite"/>
    </source>
</evidence>
<feature type="region of interest" description="Disordered" evidence="8">
    <location>
        <begin position="601"/>
        <end position="664"/>
    </location>
</feature>
<dbReference type="PROSITE" id="PS50011">
    <property type="entry name" value="PROTEIN_KINASE_DOM"/>
    <property type="match status" value="1"/>
</dbReference>
<dbReference type="GO" id="GO:0005524">
    <property type="term" value="F:ATP binding"/>
    <property type="evidence" value="ECO:0007669"/>
    <property type="project" value="UniProtKB-UniRule"/>
</dbReference>
<organism evidence="11 12">
    <name type="scientific">Lophium mytilinum</name>
    <dbReference type="NCBI Taxonomy" id="390894"/>
    <lineage>
        <taxon>Eukaryota</taxon>
        <taxon>Fungi</taxon>
        <taxon>Dikarya</taxon>
        <taxon>Ascomycota</taxon>
        <taxon>Pezizomycotina</taxon>
        <taxon>Dothideomycetes</taxon>
        <taxon>Pleosporomycetidae</taxon>
        <taxon>Mytilinidiales</taxon>
        <taxon>Mytilinidiaceae</taxon>
        <taxon>Lophium</taxon>
    </lineage>
</organism>
<dbReference type="InterPro" id="IPR045269">
    <property type="entry name" value="Atg1-like"/>
</dbReference>
<dbReference type="Proteomes" id="UP000799750">
    <property type="component" value="Unassembled WGS sequence"/>
</dbReference>
<gene>
    <name evidence="11" type="ORF">BU16DRAFT_548235</name>
</gene>
<dbReference type="AlphaFoldDB" id="A0A6A6R197"/>
<proteinExistence type="inferred from homology"/>
<keyword evidence="11" id="KW-0808">Transferase</keyword>
<dbReference type="InterPro" id="IPR000253">
    <property type="entry name" value="FHA_dom"/>
</dbReference>
<sequence>MDSQLTQPLTQQTLDPRRLGRNNSGLKDSDISDVLCILHPASIAAYRIVQEAAVNTPEHVLQNEGLTTFDNVESGLDLEEQETIIIDGEKKSTAGNDLALRMSSHTINTFGGFYFGRNASLCDIVFSADSAKRTSNKHFRIFVNTNSMLMLEDTSTNGTVVDDVLLKCRDPHHHPTQRVLDQGSIVCIQSTLDKDLVKFVVRFPSREGHEEAYDEKFRNYVNRCAINEARTKGKPMPTRLVAKHFKASAQGRTTFGMYWNGGEKYNVVGMLGKGAFATVYQLATKNEGFAIAAKELEKKAIMKNGQMDQKIDNEMRIMQELRHPNVVQYIDFHDFGSHLYIMMELIEYGDLTGYIERNGRLSEEEGKMMARQVLSALVYLHQKNITHRDIKPDNILIKSEKPLTVAIADFGLAKLVKNNETFLKTFCGTLLWCAPEIYPYYREWLSAQGRKRSRGSNKKTHNEYSQSVDIWSFAGVLWSSLCGSPPFAGTAVGGGSAMFNVIMNTPLDGVPLREVGVSEECIDLLLKMLNVDPNARLTDLECLRHPWLADGIDRPEARLDNIQEEEEDPAEELSQLSIKEQFQSESRNEEADAAYDDEVAEFFDPDPEPPSKRVRPDNLFPRYQTRDRDLEESGFEEEDGEPQQDSFHYAPLTPGTTQGQTTQGRNRLFGEISQRALRSSGLLGTQANAALSIPESSNGAARRSSPRLHRPPQLDGGVSSPSLLGAESMVRELNMTSPQSPNSGAGTESEPTTPTTPNVPQHSSLELGESVSEVTPKAKYDRRIQGIQKTPSCYYDPSDPATHTLEYASRVSGFDFVAQAEAAASESKIPDTMVFPSHDSQAEPNLDDDSSVSVPALSSDSGFLRPLPRLGKLMASTDSFTQLVLKLDKSNNSWGRHPENTIVYANKNDSRVPKKAFEIYFHVEGHEDSRKLEAKGIDWTKLDGLYTGITTWSSNGISVNGVHLKRDDGKGRVLFGKLYSGDVITVFDYPGGKLKFVCEFFVGLGKEKRPADQPFKVERGSLIPNLVSLGSEQSLAS</sequence>
<evidence type="ECO:0000259" key="10">
    <source>
        <dbReference type="PROSITE" id="PS50011"/>
    </source>
</evidence>
<evidence type="ECO:0000256" key="3">
    <source>
        <dbReference type="ARBA" id="ARBA00022741"/>
    </source>
</evidence>
<dbReference type="InterPro" id="IPR000719">
    <property type="entry name" value="Prot_kinase_dom"/>
</dbReference>
<dbReference type="Pfam" id="PF00498">
    <property type="entry name" value="FHA"/>
    <property type="match status" value="1"/>
</dbReference>
<dbReference type="SMART" id="SM00220">
    <property type="entry name" value="S_TKc"/>
    <property type="match status" value="1"/>
</dbReference>
<dbReference type="InterPro" id="IPR008984">
    <property type="entry name" value="SMAD_FHA_dom_sf"/>
</dbReference>
<dbReference type="GO" id="GO:0004674">
    <property type="term" value="F:protein serine/threonine kinase activity"/>
    <property type="evidence" value="ECO:0007669"/>
    <property type="project" value="InterPro"/>
</dbReference>
<evidence type="ECO:0000256" key="1">
    <source>
        <dbReference type="ARBA" id="ARBA00004623"/>
    </source>
</evidence>
<keyword evidence="12" id="KW-1185">Reference proteome</keyword>
<evidence type="ECO:0000256" key="4">
    <source>
        <dbReference type="ARBA" id="ARBA00022840"/>
    </source>
</evidence>
<dbReference type="PROSITE" id="PS00108">
    <property type="entry name" value="PROTEIN_KINASE_ST"/>
    <property type="match status" value="1"/>
</dbReference>
<evidence type="ECO:0000259" key="9">
    <source>
        <dbReference type="PROSITE" id="PS50006"/>
    </source>
</evidence>
<feature type="compositionally biased region" description="Polar residues" evidence="8">
    <location>
        <begin position="689"/>
        <end position="699"/>
    </location>
</feature>